<evidence type="ECO:0000256" key="1">
    <source>
        <dbReference type="SAM" id="MobiDB-lite"/>
    </source>
</evidence>
<feature type="region of interest" description="Disordered" evidence="1">
    <location>
        <begin position="80"/>
        <end position="131"/>
    </location>
</feature>
<reference evidence="2 3" key="1">
    <citation type="submission" date="2022-06" db="EMBL/GenBank/DDBJ databases">
        <title>Ideonella sp. NS12-5 Genome sequencing and assembly.</title>
        <authorList>
            <person name="Jung Y."/>
        </authorList>
    </citation>
    <scope>NUCLEOTIDE SEQUENCE [LARGE SCALE GENOMIC DNA]</scope>
    <source>
        <strain evidence="2 3">NS12-5</strain>
    </source>
</reference>
<dbReference type="Proteomes" id="UP001204851">
    <property type="component" value="Unassembled WGS sequence"/>
</dbReference>
<evidence type="ECO:0000313" key="2">
    <source>
        <dbReference type="EMBL" id="MCO5977151.1"/>
    </source>
</evidence>
<dbReference type="RefSeq" id="WP_252769677.1">
    <property type="nucleotide sequence ID" value="NZ_JAMXMC010000005.1"/>
</dbReference>
<evidence type="ECO:0008006" key="4">
    <source>
        <dbReference type="Google" id="ProtNLM"/>
    </source>
</evidence>
<sequence length="131" mass="13773">MRSVLSALAVLVLLSGCDQLGIDTPKVQSEKREAEGKAIGGACRNGGRAIEDCYLLNRKADKAAVYAGWREMDEYMRENKLDAVTPQLKPEDLAKPKPKPDSGGEGGDGSQSTADGGDATTPDKAGARASH</sequence>
<gene>
    <name evidence="2" type="ORF">M0L44_10545</name>
</gene>
<dbReference type="PROSITE" id="PS51257">
    <property type="entry name" value="PROKAR_LIPOPROTEIN"/>
    <property type="match status" value="1"/>
</dbReference>
<keyword evidence="3" id="KW-1185">Reference proteome</keyword>
<comment type="caution">
    <text evidence="2">The sequence shown here is derived from an EMBL/GenBank/DDBJ whole genome shotgun (WGS) entry which is preliminary data.</text>
</comment>
<organism evidence="2 3">
    <name type="scientific">Ideonella oryzae</name>
    <dbReference type="NCBI Taxonomy" id="2937441"/>
    <lineage>
        <taxon>Bacteria</taxon>
        <taxon>Pseudomonadati</taxon>
        <taxon>Pseudomonadota</taxon>
        <taxon>Betaproteobacteria</taxon>
        <taxon>Burkholderiales</taxon>
        <taxon>Sphaerotilaceae</taxon>
        <taxon>Ideonella</taxon>
    </lineage>
</organism>
<dbReference type="EMBL" id="JAMXMC010000005">
    <property type="protein sequence ID" value="MCO5977151.1"/>
    <property type="molecule type" value="Genomic_DNA"/>
</dbReference>
<protein>
    <recommendedName>
        <fullName evidence="4">Lipoprotein</fullName>
    </recommendedName>
</protein>
<accession>A0ABT1BLQ1</accession>
<name>A0ABT1BLQ1_9BURK</name>
<evidence type="ECO:0000313" key="3">
    <source>
        <dbReference type="Proteomes" id="UP001204851"/>
    </source>
</evidence>
<proteinExistence type="predicted"/>
<feature type="compositionally biased region" description="Basic and acidic residues" evidence="1">
    <location>
        <begin position="89"/>
        <end position="102"/>
    </location>
</feature>